<name>A0A0F9CI13_9ZZZZ</name>
<dbReference type="EMBL" id="LAZR01046535">
    <property type="protein sequence ID" value="KKK96326.1"/>
    <property type="molecule type" value="Genomic_DNA"/>
</dbReference>
<dbReference type="AlphaFoldDB" id="A0A0F9CI13"/>
<sequence length="202" mass="22766">PGILNGCSRVTKLVNKVETMEIGCHFQLMRYFMDYTDCDVLVLPQDDHRFTGPILQHVDAALDAHGGRAGVLGGRDGYELGLQRMMSSEWSESVTAIRRLAPGEHVERPYVNPGPMIYTRELVDAIGYYNMDFRCFYWWNDYCHRSLAAGFVNVLLGTAIQHKKFGKVPEQPEGWTSFYTNGSQVEDAALIDRLWGQIGLAG</sequence>
<feature type="non-terminal residue" evidence="1">
    <location>
        <position position="1"/>
    </location>
</feature>
<protein>
    <submittedName>
        <fullName evidence="1">Uncharacterized protein</fullName>
    </submittedName>
</protein>
<gene>
    <name evidence="1" type="ORF">LCGC14_2663900</name>
</gene>
<organism evidence="1">
    <name type="scientific">marine sediment metagenome</name>
    <dbReference type="NCBI Taxonomy" id="412755"/>
    <lineage>
        <taxon>unclassified sequences</taxon>
        <taxon>metagenomes</taxon>
        <taxon>ecological metagenomes</taxon>
    </lineage>
</organism>
<dbReference type="InterPro" id="IPR029044">
    <property type="entry name" value="Nucleotide-diphossugar_trans"/>
</dbReference>
<proteinExistence type="predicted"/>
<dbReference type="SUPFAM" id="SSF53448">
    <property type="entry name" value="Nucleotide-diphospho-sugar transferases"/>
    <property type="match status" value="1"/>
</dbReference>
<reference evidence="1" key="1">
    <citation type="journal article" date="2015" name="Nature">
        <title>Complex archaea that bridge the gap between prokaryotes and eukaryotes.</title>
        <authorList>
            <person name="Spang A."/>
            <person name="Saw J.H."/>
            <person name="Jorgensen S.L."/>
            <person name="Zaremba-Niedzwiedzka K."/>
            <person name="Martijn J."/>
            <person name="Lind A.E."/>
            <person name="van Eijk R."/>
            <person name="Schleper C."/>
            <person name="Guy L."/>
            <person name="Ettema T.J."/>
        </authorList>
    </citation>
    <scope>NUCLEOTIDE SEQUENCE</scope>
</reference>
<evidence type="ECO:0000313" key="1">
    <source>
        <dbReference type="EMBL" id="KKK96326.1"/>
    </source>
</evidence>
<accession>A0A0F9CI13</accession>
<comment type="caution">
    <text evidence="1">The sequence shown here is derived from an EMBL/GenBank/DDBJ whole genome shotgun (WGS) entry which is preliminary data.</text>
</comment>